<protein>
    <submittedName>
        <fullName evidence="1">Uncharacterized protein</fullName>
    </submittedName>
</protein>
<reference evidence="1" key="1">
    <citation type="submission" date="2018-02" db="EMBL/GenBank/DDBJ databases">
        <title>Rhizophora mucronata_Transcriptome.</title>
        <authorList>
            <person name="Meera S.P."/>
            <person name="Sreeshan A."/>
            <person name="Augustine A."/>
        </authorList>
    </citation>
    <scope>NUCLEOTIDE SEQUENCE</scope>
    <source>
        <tissue evidence="1">Leaf</tissue>
    </source>
</reference>
<accession>A0A2P2LNA5</accession>
<dbReference type="AlphaFoldDB" id="A0A2P2LNA5"/>
<name>A0A2P2LNA5_RHIMU</name>
<proteinExistence type="predicted"/>
<dbReference type="EMBL" id="GGEC01038964">
    <property type="protein sequence ID" value="MBX19448.1"/>
    <property type="molecule type" value="Transcribed_RNA"/>
</dbReference>
<evidence type="ECO:0000313" key="1">
    <source>
        <dbReference type="EMBL" id="MBX19448.1"/>
    </source>
</evidence>
<organism evidence="1">
    <name type="scientific">Rhizophora mucronata</name>
    <name type="common">Asiatic mangrove</name>
    <dbReference type="NCBI Taxonomy" id="61149"/>
    <lineage>
        <taxon>Eukaryota</taxon>
        <taxon>Viridiplantae</taxon>
        <taxon>Streptophyta</taxon>
        <taxon>Embryophyta</taxon>
        <taxon>Tracheophyta</taxon>
        <taxon>Spermatophyta</taxon>
        <taxon>Magnoliopsida</taxon>
        <taxon>eudicotyledons</taxon>
        <taxon>Gunneridae</taxon>
        <taxon>Pentapetalae</taxon>
        <taxon>rosids</taxon>
        <taxon>fabids</taxon>
        <taxon>Malpighiales</taxon>
        <taxon>Rhizophoraceae</taxon>
        <taxon>Rhizophora</taxon>
    </lineage>
</organism>
<sequence length="16" mass="1933">MYPHTHLDTITRHSHS</sequence>